<gene>
    <name evidence="2" type="ORF">CON71_26525</name>
</gene>
<accession>A0A9X6Y8F9</accession>
<dbReference type="CDD" id="cd00093">
    <property type="entry name" value="HTH_XRE"/>
    <property type="match status" value="1"/>
</dbReference>
<organism evidence="2 3">
    <name type="scientific">Bacillus thuringiensis</name>
    <dbReference type="NCBI Taxonomy" id="1428"/>
    <lineage>
        <taxon>Bacteria</taxon>
        <taxon>Bacillati</taxon>
        <taxon>Bacillota</taxon>
        <taxon>Bacilli</taxon>
        <taxon>Bacillales</taxon>
        <taxon>Bacillaceae</taxon>
        <taxon>Bacillus</taxon>
        <taxon>Bacillus cereus group</taxon>
    </lineage>
</organism>
<protein>
    <submittedName>
        <fullName evidence="2">XRE family transcriptional regulator</fullName>
    </submittedName>
</protein>
<evidence type="ECO:0000313" key="2">
    <source>
        <dbReference type="EMBL" id="PEA87212.1"/>
    </source>
</evidence>
<dbReference type="InterPro" id="IPR010982">
    <property type="entry name" value="Lambda_DNA-bd_dom_sf"/>
</dbReference>
<proteinExistence type="predicted"/>
<comment type="caution">
    <text evidence="2">The sequence shown here is derived from an EMBL/GenBank/DDBJ whole genome shotgun (WGS) entry which is preliminary data.</text>
</comment>
<sequence>MIIKGFKTRKSFAQAVGVSEHSISNLLNGVYNPSYLLMNKIFEVLDLTADEGMAIFFSNYLRNKKVYEDFNHEPTA</sequence>
<dbReference type="Pfam" id="PF01381">
    <property type="entry name" value="HTH_3"/>
    <property type="match status" value="1"/>
</dbReference>
<dbReference type="GO" id="GO:0003677">
    <property type="term" value="F:DNA binding"/>
    <property type="evidence" value="ECO:0007669"/>
    <property type="project" value="InterPro"/>
</dbReference>
<dbReference type="PROSITE" id="PS50943">
    <property type="entry name" value="HTH_CROC1"/>
    <property type="match status" value="1"/>
</dbReference>
<dbReference type="Gene3D" id="1.10.260.40">
    <property type="entry name" value="lambda repressor-like DNA-binding domains"/>
    <property type="match status" value="1"/>
</dbReference>
<dbReference type="SUPFAM" id="SSF47413">
    <property type="entry name" value="lambda repressor-like DNA-binding domains"/>
    <property type="match status" value="1"/>
</dbReference>
<dbReference type="InterPro" id="IPR001387">
    <property type="entry name" value="Cro/C1-type_HTH"/>
</dbReference>
<feature type="domain" description="HTH cro/C1-type" evidence="1">
    <location>
        <begin position="8"/>
        <end position="52"/>
    </location>
</feature>
<dbReference type="Proteomes" id="UP000220702">
    <property type="component" value="Unassembled WGS sequence"/>
</dbReference>
<dbReference type="AlphaFoldDB" id="A0A9X6Y8F9"/>
<evidence type="ECO:0000313" key="3">
    <source>
        <dbReference type="Proteomes" id="UP000220702"/>
    </source>
</evidence>
<reference evidence="2 3" key="1">
    <citation type="submission" date="2017-09" db="EMBL/GenBank/DDBJ databases">
        <title>Large-scale bioinformatics analysis of Bacillus genomes uncovers conserved roles of natural products in bacterial physiology.</title>
        <authorList>
            <consortium name="Agbiome Team Llc"/>
            <person name="Bleich R.M."/>
            <person name="Grubbs K.J."/>
            <person name="Santa Maria K.C."/>
            <person name="Allen S.E."/>
            <person name="Farag S."/>
            <person name="Shank E.A."/>
            <person name="Bowers A."/>
        </authorList>
    </citation>
    <scope>NUCLEOTIDE SEQUENCE [LARGE SCALE GENOMIC DNA]</scope>
    <source>
        <strain evidence="2 3">AFS089089</strain>
    </source>
</reference>
<dbReference type="EMBL" id="NVNL01000053">
    <property type="protein sequence ID" value="PEA87212.1"/>
    <property type="molecule type" value="Genomic_DNA"/>
</dbReference>
<name>A0A9X6Y8F9_BACTU</name>
<evidence type="ECO:0000259" key="1">
    <source>
        <dbReference type="PROSITE" id="PS50943"/>
    </source>
</evidence>